<organism evidence="2 3">
    <name type="scientific">Zizania palustris</name>
    <name type="common">Northern wild rice</name>
    <dbReference type="NCBI Taxonomy" id="103762"/>
    <lineage>
        <taxon>Eukaryota</taxon>
        <taxon>Viridiplantae</taxon>
        <taxon>Streptophyta</taxon>
        <taxon>Embryophyta</taxon>
        <taxon>Tracheophyta</taxon>
        <taxon>Spermatophyta</taxon>
        <taxon>Magnoliopsida</taxon>
        <taxon>Liliopsida</taxon>
        <taxon>Poales</taxon>
        <taxon>Poaceae</taxon>
        <taxon>BOP clade</taxon>
        <taxon>Oryzoideae</taxon>
        <taxon>Oryzeae</taxon>
        <taxon>Zizaniinae</taxon>
        <taxon>Zizania</taxon>
    </lineage>
</organism>
<sequence length="80" mass="8367">MVRTSSNLPTVATALNKERSRSSHARGSDIDALEAGAKATETGDLVTVSTAVHYRAVLRFVARSPLLLAAATTTSPLLCV</sequence>
<accession>A0A8J6BYH6</accession>
<keyword evidence="3" id="KW-1185">Reference proteome</keyword>
<proteinExistence type="predicted"/>
<feature type="region of interest" description="Disordered" evidence="1">
    <location>
        <begin position="1"/>
        <end position="29"/>
    </location>
</feature>
<reference evidence="2" key="2">
    <citation type="submission" date="2021-02" db="EMBL/GenBank/DDBJ databases">
        <authorList>
            <person name="Kimball J.A."/>
            <person name="Haas M.W."/>
            <person name="Macchietto M."/>
            <person name="Kono T."/>
            <person name="Duquette J."/>
            <person name="Shao M."/>
        </authorList>
    </citation>
    <scope>NUCLEOTIDE SEQUENCE</scope>
    <source>
        <tissue evidence="2">Fresh leaf tissue</tissue>
    </source>
</reference>
<protein>
    <submittedName>
        <fullName evidence="2">Uncharacterized protein</fullName>
    </submittedName>
</protein>
<comment type="caution">
    <text evidence="2">The sequence shown here is derived from an EMBL/GenBank/DDBJ whole genome shotgun (WGS) entry which is preliminary data.</text>
</comment>
<gene>
    <name evidence="2" type="ORF">GUJ93_ZPchr0013g34515</name>
</gene>
<reference evidence="2" key="1">
    <citation type="journal article" date="2021" name="bioRxiv">
        <title>Whole Genome Assembly and Annotation of Northern Wild Rice, Zizania palustris L., Supports a Whole Genome Duplication in the Zizania Genus.</title>
        <authorList>
            <person name="Haas M."/>
            <person name="Kono T."/>
            <person name="Macchietto M."/>
            <person name="Millas R."/>
            <person name="McGilp L."/>
            <person name="Shao M."/>
            <person name="Duquette J."/>
            <person name="Hirsch C.N."/>
            <person name="Kimball J."/>
        </authorList>
    </citation>
    <scope>NUCLEOTIDE SEQUENCE</scope>
    <source>
        <tissue evidence="2">Fresh leaf tissue</tissue>
    </source>
</reference>
<dbReference type="AlphaFoldDB" id="A0A8J6BYH6"/>
<name>A0A8J6BYH6_ZIZPA</name>
<evidence type="ECO:0000313" key="3">
    <source>
        <dbReference type="Proteomes" id="UP000729402"/>
    </source>
</evidence>
<evidence type="ECO:0000313" key="2">
    <source>
        <dbReference type="EMBL" id="KAG8097271.1"/>
    </source>
</evidence>
<dbReference type="EMBL" id="JAAALK010000079">
    <property type="protein sequence ID" value="KAG8097271.1"/>
    <property type="molecule type" value="Genomic_DNA"/>
</dbReference>
<dbReference type="Proteomes" id="UP000729402">
    <property type="component" value="Unassembled WGS sequence"/>
</dbReference>
<feature type="compositionally biased region" description="Polar residues" evidence="1">
    <location>
        <begin position="1"/>
        <end position="10"/>
    </location>
</feature>
<evidence type="ECO:0000256" key="1">
    <source>
        <dbReference type="SAM" id="MobiDB-lite"/>
    </source>
</evidence>
<feature type="compositionally biased region" description="Basic and acidic residues" evidence="1">
    <location>
        <begin position="16"/>
        <end position="29"/>
    </location>
</feature>